<dbReference type="AlphaFoldDB" id="A0A1Y5RTE7"/>
<dbReference type="InterPro" id="IPR003660">
    <property type="entry name" value="HAMP_dom"/>
</dbReference>
<keyword evidence="6" id="KW-0472">Membrane</keyword>
<evidence type="ECO:0000256" key="4">
    <source>
        <dbReference type="PROSITE-ProRule" id="PRU00284"/>
    </source>
</evidence>
<comment type="similarity">
    <text evidence="3">Belongs to the methyl-accepting chemotaxis (MCP) protein family.</text>
</comment>
<dbReference type="CDD" id="cd06225">
    <property type="entry name" value="HAMP"/>
    <property type="match status" value="1"/>
</dbReference>
<evidence type="ECO:0000256" key="2">
    <source>
        <dbReference type="ARBA" id="ARBA00022500"/>
    </source>
</evidence>
<evidence type="ECO:0000313" key="9">
    <source>
        <dbReference type="EMBL" id="SLN24993.1"/>
    </source>
</evidence>
<dbReference type="CDD" id="cd11386">
    <property type="entry name" value="MCP_signal"/>
    <property type="match status" value="1"/>
</dbReference>
<dbReference type="SUPFAM" id="SSF55785">
    <property type="entry name" value="PYP-like sensor domain (PAS domain)"/>
    <property type="match status" value="1"/>
</dbReference>
<dbReference type="PANTHER" id="PTHR43531">
    <property type="entry name" value="PROTEIN ICFG"/>
    <property type="match status" value="1"/>
</dbReference>
<dbReference type="GO" id="GO:0016020">
    <property type="term" value="C:membrane"/>
    <property type="evidence" value="ECO:0007669"/>
    <property type="project" value="UniProtKB-SubCell"/>
</dbReference>
<dbReference type="Gene3D" id="1.10.8.500">
    <property type="entry name" value="HAMP domain in histidine kinase"/>
    <property type="match status" value="1"/>
</dbReference>
<keyword evidence="4" id="KW-0807">Transducer</keyword>
<comment type="subcellular location">
    <subcellularLocation>
        <location evidence="1">Membrane</location>
    </subcellularLocation>
</comment>
<sequence length="1037" mass="111809">MNFFKKIKLAQKLPIVMIGLTALAICISGYTSYRHASKALLIEAEDLLSTIAEARTLEFNTWLEGIDIDIRGQAESPTVLSAVRGLDVAWSALPGDPQAYLQNAYIDDNPNVEGEKHLLDFAEDGSAYSQVHKLYHASFRKLVDEKGYYDVFIFNTSGELIYSVFKERDFATNFLEGQYKETALGAIVRDSLQSEGQKTFFQDVTIYEPSHSTPASFIGSPIVNRKGETKGVIAFQMSAERIDAIMTRATGLGETGDAYIIGEDMLLRSDPIHGLGNQVLVGSVDFQSAVNAIAGETGLLRETVNNTAAGHVHAHLAAYRPLDFHGVRWALIAEQSIDEILLPANQLRNDMIRDGLIMILVVAAIAYFISRTISKPLTNVERSMRVVSTGDYSSAVPGTGRGDEIGGIANALDEFRNALGRAEQATRDGLFKGSAFEGSSAALMMVDQNFDVTYINAAASKLMSEHQNTFRLAYSEFDATNLVGANIDTFHKFSEKDRKVLEDPNAMPFAADIKVGETYFSLDINSVLDLEGKQIGCVLEWKDVTDIRTSEAVIAALDSNQAKAEFELNGKLIGANANFAGMTGTKAQDILGFKHDELFNFDPEMAAQNGPVWDRLLRGDSVSGRFNLKSTDGKISILDGTFSSVKDASGNPFRVILLGTDVTESHNALQASKASQEKMKAEQDTVVEGLRVALKRLAKGDLTSQIDIPFALEYETLRNDFNLAMTNLLDAMSSVVENADMIRGEASEISNAADDLSRRTEKQAATLEETATALDELTSSVKSAAEGANQASQMVASAKSNAEASGEVVQEAVEAMSEIESSSNQISKIISVIDDIAFQTNLLALNAGVEAARAGEAGRGFAVVASEVRALAQRSSEAAREINSLISKSGALVKRGVGLVGETGDALKGIVSSVSEIAINVTEIADSSREQSSGLAEINAAVNQLDQVTQQNAAMFEETTAASHALTREAENLNVTTSRFSISKTSAQTETSVVQADFTTKAPTTTREEAPVKSVKQVANAPQPVPQPVLSDDWEDF</sequence>
<dbReference type="InterPro" id="IPR051310">
    <property type="entry name" value="MCP_chemotaxis"/>
</dbReference>
<feature type="domain" description="HAMP" evidence="8">
    <location>
        <begin position="371"/>
        <end position="424"/>
    </location>
</feature>
<feature type="domain" description="HAMP" evidence="8">
    <location>
        <begin position="687"/>
        <end position="733"/>
    </location>
</feature>
<dbReference type="InterPro" id="IPR013656">
    <property type="entry name" value="PAS_4"/>
</dbReference>
<dbReference type="PANTHER" id="PTHR43531:SF11">
    <property type="entry name" value="METHYL-ACCEPTING CHEMOTAXIS PROTEIN 3"/>
    <property type="match status" value="1"/>
</dbReference>
<dbReference type="PROSITE" id="PS50885">
    <property type="entry name" value="HAMP"/>
    <property type="match status" value="2"/>
</dbReference>
<dbReference type="Pfam" id="PF00015">
    <property type="entry name" value="MCPsignal"/>
    <property type="match status" value="1"/>
</dbReference>
<dbReference type="InterPro" id="IPR035965">
    <property type="entry name" value="PAS-like_dom_sf"/>
</dbReference>
<organism evidence="9 10">
    <name type="scientific">Pacificibacter marinus</name>
    <dbReference type="NCBI Taxonomy" id="658057"/>
    <lineage>
        <taxon>Bacteria</taxon>
        <taxon>Pseudomonadati</taxon>
        <taxon>Pseudomonadota</taxon>
        <taxon>Alphaproteobacteria</taxon>
        <taxon>Rhodobacterales</taxon>
        <taxon>Roseobacteraceae</taxon>
        <taxon>Pacificibacter</taxon>
    </lineage>
</organism>
<feature type="domain" description="Methyl-accepting transducer" evidence="7">
    <location>
        <begin position="738"/>
        <end position="967"/>
    </location>
</feature>
<dbReference type="Gene3D" id="1.10.287.950">
    <property type="entry name" value="Methyl-accepting chemotaxis protein"/>
    <property type="match status" value="1"/>
</dbReference>
<gene>
    <name evidence="9" type="primary">tsr</name>
    <name evidence="9" type="ORF">PAM7971_00861</name>
</gene>
<dbReference type="FunFam" id="1.10.287.950:FF:000001">
    <property type="entry name" value="Methyl-accepting chemotaxis sensory transducer"/>
    <property type="match status" value="1"/>
</dbReference>
<evidence type="ECO:0000256" key="6">
    <source>
        <dbReference type="SAM" id="Phobius"/>
    </source>
</evidence>
<keyword evidence="2" id="KW-0145">Chemotaxis</keyword>
<protein>
    <submittedName>
        <fullName evidence="9">Methyl-accepting chemotaxis protein I</fullName>
    </submittedName>
</protein>
<dbReference type="SUPFAM" id="SSF158472">
    <property type="entry name" value="HAMP domain-like"/>
    <property type="match status" value="1"/>
</dbReference>
<dbReference type="SUPFAM" id="SSF58104">
    <property type="entry name" value="Methyl-accepting chemotaxis protein (MCP) signaling domain"/>
    <property type="match status" value="1"/>
</dbReference>
<keyword evidence="6" id="KW-0812">Transmembrane</keyword>
<dbReference type="Pfam" id="PF00672">
    <property type="entry name" value="HAMP"/>
    <property type="match status" value="1"/>
</dbReference>
<dbReference type="RefSeq" id="WP_170842113.1">
    <property type="nucleotide sequence ID" value="NZ_FNZV01000002.1"/>
</dbReference>
<dbReference type="PROSITE" id="PS50111">
    <property type="entry name" value="CHEMOTAXIS_TRANSDUC_2"/>
    <property type="match status" value="1"/>
</dbReference>
<dbReference type="Proteomes" id="UP000193307">
    <property type="component" value="Unassembled WGS sequence"/>
</dbReference>
<dbReference type="InterPro" id="IPR004090">
    <property type="entry name" value="Chemotax_Me-accpt_rcpt"/>
</dbReference>
<dbReference type="InterPro" id="IPR004089">
    <property type="entry name" value="MCPsignal_dom"/>
</dbReference>
<dbReference type="GO" id="GO:0007165">
    <property type="term" value="P:signal transduction"/>
    <property type="evidence" value="ECO:0007669"/>
    <property type="project" value="UniProtKB-KW"/>
</dbReference>
<feature type="transmembrane region" description="Helical" evidence="6">
    <location>
        <begin position="12"/>
        <end position="33"/>
    </location>
</feature>
<dbReference type="GO" id="GO:0006935">
    <property type="term" value="P:chemotaxis"/>
    <property type="evidence" value="ECO:0007669"/>
    <property type="project" value="UniProtKB-KW"/>
</dbReference>
<proteinExistence type="inferred from homology"/>
<evidence type="ECO:0000256" key="3">
    <source>
        <dbReference type="ARBA" id="ARBA00029447"/>
    </source>
</evidence>
<accession>A0A1Y5RTE7</accession>
<dbReference type="EMBL" id="FWFW01000002">
    <property type="protein sequence ID" value="SLN24993.1"/>
    <property type="molecule type" value="Genomic_DNA"/>
</dbReference>
<name>A0A1Y5RTE7_9RHOB</name>
<dbReference type="PRINTS" id="PR00260">
    <property type="entry name" value="CHEMTRNSDUCR"/>
</dbReference>
<keyword evidence="6" id="KW-1133">Transmembrane helix</keyword>
<evidence type="ECO:0000313" key="10">
    <source>
        <dbReference type="Proteomes" id="UP000193307"/>
    </source>
</evidence>
<dbReference type="SMART" id="SM00283">
    <property type="entry name" value="MA"/>
    <property type="match status" value="1"/>
</dbReference>
<evidence type="ECO:0000259" key="8">
    <source>
        <dbReference type="PROSITE" id="PS50885"/>
    </source>
</evidence>
<feature type="region of interest" description="Disordered" evidence="5">
    <location>
        <begin position="998"/>
        <end position="1037"/>
    </location>
</feature>
<evidence type="ECO:0000256" key="5">
    <source>
        <dbReference type="SAM" id="MobiDB-lite"/>
    </source>
</evidence>
<dbReference type="GO" id="GO:0004888">
    <property type="term" value="F:transmembrane signaling receptor activity"/>
    <property type="evidence" value="ECO:0007669"/>
    <property type="project" value="InterPro"/>
</dbReference>
<dbReference type="STRING" id="658057.SAMN04488032_102225"/>
<dbReference type="SMART" id="SM00304">
    <property type="entry name" value="HAMP"/>
    <property type="match status" value="2"/>
</dbReference>
<dbReference type="Pfam" id="PF08448">
    <property type="entry name" value="PAS_4"/>
    <property type="match status" value="1"/>
</dbReference>
<evidence type="ECO:0000259" key="7">
    <source>
        <dbReference type="PROSITE" id="PS50111"/>
    </source>
</evidence>
<evidence type="ECO:0000256" key="1">
    <source>
        <dbReference type="ARBA" id="ARBA00004370"/>
    </source>
</evidence>
<keyword evidence="10" id="KW-1185">Reference proteome</keyword>
<dbReference type="Gene3D" id="3.30.450.20">
    <property type="entry name" value="PAS domain"/>
    <property type="match status" value="3"/>
</dbReference>
<reference evidence="9 10" key="1">
    <citation type="submission" date="2017-03" db="EMBL/GenBank/DDBJ databases">
        <authorList>
            <person name="Afonso C.L."/>
            <person name="Miller P.J."/>
            <person name="Scott M.A."/>
            <person name="Spackman E."/>
            <person name="Goraichik I."/>
            <person name="Dimitrov K.M."/>
            <person name="Suarez D.L."/>
            <person name="Swayne D.E."/>
        </authorList>
    </citation>
    <scope>NUCLEOTIDE SEQUENCE [LARGE SCALE GENOMIC DNA]</scope>
    <source>
        <strain evidence="9 10">CECT 7971</strain>
    </source>
</reference>